<dbReference type="PROSITE" id="PS51257">
    <property type="entry name" value="PROKAR_LIPOPROTEIN"/>
    <property type="match status" value="1"/>
</dbReference>
<dbReference type="EMBL" id="BPVZ01000017">
    <property type="protein sequence ID" value="GKV01804.1"/>
    <property type="molecule type" value="Genomic_DNA"/>
</dbReference>
<evidence type="ECO:0000313" key="1">
    <source>
        <dbReference type="EMBL" id="GKV01804.1"/>
    </source>
</evidence>
<dbReference type="Proteomes" id="UP001054252">
    <property type="component" value="Unassembled WGS sequence"/>
</dbReference>
<name>A0AAV5IPI1_9ROSI</name>
<protein>
    <submittedName>
        <fullName evidence="1">Uncharacterized protein</fullName>
    </submittedName>
</protein>
<dbReference type="AlphaFoldDB" id="A0AAV5IPI1"/>
<comment type="caution">
    <text evidence="1">The sequence shown here is derived from an EMBL/GenBank/DDBJ whole genome shotgun (WGS) entry which is preliminary data.</text>
</comment>
<evidence type="ECO:0000313" key="2">
    <source>
        <dbReference type="Proteomes" id="UP001054252"/>
    </source>
</evidence>
<reference evidence="1 2" key="1">
    <citation type="journal article" date="2021" name="Commun. Biol.">
        <title>The genome of Shorea leprosula (Dipterocarpaceae) highlights the ecological relevance of drought in aseasonal tropical rainforests.</title>
        <authorList>
            <person name="Ng K.K.S."/>
            <person name="Kobayashi M.J."/>
            <person name="Fawcett J.A."/>
            <person name="Hatakeyama M."/>
            <person name="Paape T."/>
            <person name="Ng C.H."/>
            <person name="Ang C.C."/>
            <person name="Tnah L.H."/>
            <person name="Lee C.T."/>
            <person name="Nishiyama T."/>
            <person name="Sese J."/>
            <person name="O'Brien M.J."/>
            <person name="Copetti D."/>
            <person name="Mohd Noor M.I."/>
            <person name="Ong R.C."/>
            <person name="Putra M."/>
            <person name="Sireger I.Z."/>
            <person name="Indrioko S."/>
            <person name="Kosugi Y."/>
            <person name="Izuno A."/>
            <person name="Isagi Y."/>
            <person name="Lee S.L."/>
            <person name="Shimizu K.K."/>
        </authorList>
    </citation>
    <scope>NUCLEOTIDE SEQUENCE [LARGE SCALE GENOMIC DNA]</scope>
    <source>
        <strain evidence="1">214</strain>
    </source>
</reference>
<organism evidence="1 2">
    <name type="scientific">Rubroshorea leprosula</name>
    <dbReference type="NCBI Taxonomy" id="152421"/>
    <lineage>
        <taxon>Eukaryota</taxon>
        <taxon>Viridiplantae</taxon>
        <taxon>Streptophyta</taxon>
        <taxon>Embryophyta</taxon>
        <taxon>Tracheophyta</taxon>
        <taxon>Spermatophyta</taxon>
        <taxon>Magnoliopsida</taxon>
        <taxon>eudicotyledons</taxon>
        <taxon>Gunneridae</taxon>
        <taxon>Pentapetalae</taxon>
        <taxon>rosids</taxon>
        <taxon>malvids</taxon>
        <taxon>Malvales</taxon>
        <taxon>Dipterocarpaceae</taxon>
        <taxon>Rubroshorea</taxon>
    </lineage>
</organism>
<sequence length="162" mass="17718">MQRRIESSDGEFSFLGFLFGIGVPSSLLSSCPSPPPLNLLLPLAAILLWKLQPKGPQESRFGASSQMGSWLELNSSNLVHTSSQLASRLPKERDVVGKAGYSLRGKRDFQVGKGVLVPLMSFDNMGLKEISKDGNMIGSIWRRLGSLVLVMKRPIPLLIVLL</sequence>
<gene>
    <name evidence="1" type="ORF">SLEP1_g14329</name>
</gene>
<proteinExistence type="predicted"/>
<accession>A0AAV5IPI1</accession>
<keyword evidence="2" id="KW-1185">Reference proteome</keyword>